<dbReference type="RefSeq" id="WP_013258303.1">
    <property type="nucleotide sequence ID" value="NC_014365.1"/>
</dbReference>
<feature type="region of interest" description="Disordered" evidence="1">
    <location>
        <begin position="544"/>
        <end position="571"/>
    </location>
</feature>
<dbReference type="InterPro" id="IPR013320">
    <property type="entry name" value="ConA-like_dom_sf"/>
</dbReference>
<keyword evidence="2" id="KW-0732">Signal</keyword>
<evidence type="ECO:0008006" key="5">
    <source>
        <dbReference type="Google" id="ProtNLM"/>
    </source>
</evidence>
<dbReference type="STRING" id="644282.Deba_1482"/>
<gene>
    <name evidence="3" type="ordered locus">Deba_1482</name>
</gene>
<dbReference type="SUPFAM" id="SSF49899">
    <property type="entry name" value="Concanavalin A-like lectins/glucanases"/>
    <property type="match status" value="1"/>
</dbReference>
<dbReference type="AlphaFoldDB" id="E1QH07"/>
<dbReference type="HOGENOM" id="CLU_326992_0_0_7"/>
<feature type="chain" id="PRO_5003150263" description="LamG domain protein jellyroll fold domain protein" evidence="2">
    <location>
        <begin position="34"/>
        <end position="880"/>
    </location>
</feature>
<dbReference type="Proteomes" id="UP000009047">
    <property type="component" value="Chromosome"/>
</dbReference>
<evidence type="ECO:0000256" key="2">
    <source>
        <dbReference type="SAM" id="SignalP"/>
    </source>
</evidence>
<evidence type="ECO:0000313" key="4">
    <source>
        <dbReference type="Proteomes" id="UP000009047"/>
    </source>
</evidence>
<dbReference type="KEGG" id="dbr:Deba_1482"/>
<sequence length="880" mass="94702">MTVLAQTIRRPFFPRLAALLLALTLAMALPAAAVELEAGLYQSRDAQASCRLAILPDGSYALHMWQGGANQPHEHGFALAGRLLVAADGRLVGQFQSLPQSCCPLHGRLELLPRNAESFRVVAFTPTDGQGQWAAAEDTVFGLVARPAEGQAILRLGGQWRLRYWHTDLLPGNQPSDLVDGQIDLRADGDALRGQWSGRPGQVLLSPAPGGARLEYRDQSAGFSLEADLREQSGGLALCGTFRSTLGAGQLQLTRLGLPADPPGAVEARSSRGGRWDGLWVDPRTGSDFYQIGTSATGLGLTAYGGSPRNPRYLTRGQLTAGQGGAFSGPAQDADGHCCGNQGWVTIRPLADDALEVTALWWPKGAPQPDPSRGQTFVIQRANDDASGGQADVKRQGWPQVIAARPGLPSTESGALRAGFVWRMDGQTNDNTIFSQGGYGRDMDLFIDRAGHLAARVATTAGALELRSHNAVAPNTAHEAWLIYQNGGQAKLWLDGRQQDAVDMAAPWVGSNSPYIVGGSRWPGREFRGEITSLELWDQAQDVNHPAPPAFSLNPDGPPPADAPAQAAPDRRPATLTLARWRHPSLFAHAYASDPAAGAALQAQGFLPEGPICRLWAQGGPGMVELWAHIHQRTGQVVVSASRHSPPGFAERGSLGHASAQAGQGLKPLLSLTMPAGDDSANRADQLCTTRADLTEALQAWGYAEPVVLAHVEPLDERQAAPPFDQGWDGAWRGEGWGRFLLQRQGGHLVMFWYYSTRRGPHYFGRYALEPGGRAAEGLAVGKPGPEATYYRHRLELIADGPEGPRIKLTAWRLAAPMDDGRLVRFKKPAPTVTELHKVAQNAPRADADLLRETAEKLDPDQMLREALTRAQGQNRLVER</sequence>
<evidence type="ECO:0000256" key="1">
    <source>
        <dbReference type="SAM" id="MobiDB-lite"/>
    </source>
</evidence>
<dbReference type="OrthoDB" id="5487188at2"/>
<evidence type="ECO:0000313" key="3">
    <source>
        <dbReference type="EMBL" id="ADK84850.1"/>
    </source>
</evidence>
<feature type="signal peptide" evidence="2">
    <location>
        <begin position="1"/>
        <end position="33"/>
    </location>
</feature>
<reference evidence="3 4" key="1">
    <citation type="journal article" date="2010" name="Stand. Genomic Sci.">
        <title>Complete genome sequence of Desulfarculus baarsii type strain (2st14).</title>
        <authorList>
            <person name="Sun H."/>
            <person name="Spring S."/>
            <person name="Lapidus A."/>
            <person name="Davenport K."/>
            <person name="Del Rio T.G."/>
            <person name="Tice H."/>
            <person name="Nolan M."/>
            <person name="Copeland A."/>
            <person name="Cheng J.F."/>
            <person name="Lucas S."/>
            <person name="Tapia R."/>
            <person name="Goodwin L."/>
            <person name="Pitluck S."/>
            <person name="Ivanova N."/>
            <person name="Pagani I."/>
            <person name="Mavromatis K."/>
            <person name="Ovchinnikova G."/>
            <person name="Pati A."/>
            <person name="Chen A."/>
            <person name="Palaniappan K."/>
            <person name="Hauser L."/>
            <person name="Chang Y.J."/>
            <person name="Jeffries C.D."/>
            <person name="Detter J.C."/>
            <person name="Han C."/>
            <person name="Rohde M."/>
            <person name="Brambilla E."/>
            <person name="Goker M."/>
            <person name="Woyke T."/>
            <person name="Bristow J."/>
            <person name="Eisen J.A."/>
            <person name="Markowitz V."/>
            <person name="Hugenholtz P."/>
            <person name="Kyrpides N.C."/>
            <person name="Klenk H.P."/>
            <person name="Land M."/>
        </authorList>
    </citation>
    <scope>NUCLEOTIDE SEQUENCE [LARGE SCALE GENOMIC DNA]</scope>
    <source>
        <strain evidence="4">ATCC 33931 / DSM 2075 / LMG 7858 / VKM B-1802 / 2st14</strain>
    </source>
</reference>
<proteinExistence type="predicted"/>
<dbReference type="EMBL" id="CP002085">
    <property type="protein sequence ID" value="ADK84850.1"/>
    <property type="molecule type" value="Genomic_DNA"/>
</dbReference>
<dbReference type="Gene3D" id="2.60.120.200">
    <property type="match status" value="1"/>
</dbReference>
<dbReference type="Pfam" id="PF13385">
    <property type="entry name" value="Laminin_G_3"/>
    <property type="match status" value="1"/>
</dbReference>
<protein>
    <recommendedName>
        <fullName evidence="5">LamG domain protein jellyroll fold domain protein</fullName>
    </recommendedName>
</protein>
<name>E1QH07_DESB2</name>
<keyword evidence="4" id="KW-1185">Reference proteome</keyword>
<accession>E1QH07</accession>
<organism evidence="3 4">
    <name type="scientific">Desulfarculus baarsii (strain ATCC 33931 / DSM 2075 / LMG 7858 / VKM B-1802 / 2st14)</name>
    <dbReference type="NCBI Taxonomy" id="644282"/>
    <lineage>
        <taxon>Bacteria</taxon>
        <taxon>Pseudomonadati</taxon>
        <taxon>Thermodesulfobacteriota</taxon>
        <taxon>Desulfarculia</taxon>
        <taxon>Desulfarculales</taxon>
        <taxon>Desulfarculaceae</taxon>
        <taxon>Desulfarculus</taxon>
    </lineage>
</organism>